<keyword evidence="8" id="KW-0675">Receptor</keyword>
<dbReference type="Proteomes" id="UP001481413">
    <property type="component" value="Unassembled WGS sequence"/>
</dbReference>
<keyword evidence="2 4" id="KW-0472">Membrane</keyword>
<name>A0ABP9ZVK9_9GAMM</name>
<dbReference type="InterPro" id="IPR008969">
    <property type="entry name" value="CarboxyPept-like_regulatory"/>
</dbReference>
<dbReference type="SUPFAM" id="SSF56935">
    <property type="entry name" value="Porins"/>
    <property type="match status" value="1"/>
</dbReference>
<dbReference type="InterPro" id="IPR000531">
    <property type="entry name" value="Beta-barrel_TonB"/>
</dbReference>
<keyword evidence="5" id="KW-0732">Signal</keyword>
<dbReference type="InterPro" id="IPR036942">
    <property type="entry name" value="Beta-barrel_TonB_sf"/>
</dbReference>
<dbReference type="RefSeq" id="WP_353293108.1">
    <property type="nucleotide sequence ID" value="NZ_BAABWH010000001.1"/>
</dbReference>
<feature type="chain" id="PRO_5047520027" evidence="5">
    <location>
        <begin position="24"/>
        <end position="989"/>
    </location>
</feature>
<reference evidence="8 9" key="1">
    <citation type="submission" date="2024-04" db="EMBL/GenBank/DDBJ databases">
        <title>Draft genome sequence of Thalassolituus maritimus NBRC 116585.</title>
        <authorList>
            <person name="Miyakawa T."/>
            <person name="Kusuya Y."/>
            <person name="Miura T."/>
        </authorList>
    </citation>
    <scope>NUCLEOTIDE SEQUENCE [LARGE SCALE GENOMIC DNA]</scope>
    <source>
        <strain evidence="8 9">5NW40-0001</strain>
    </source>
</reference>
<dbReference type="EMBL" id="BAABWH010000001">
    <property type="protein sequence ID" value="GAA6144166.1"/>
    <property type="molecule type" value="Genomic_DNA"/>
</dbReference>
<comment type="subcellular location">
    <subcellularLocation>
        <location evidence="1 4">Cell outer membrane</location>
    </subcellularLocation>
</comment>
<sequence length="989" mass="107735">MSFKRLISTAAITSSFCFATTHAAEVVFYITEDGNAADAVSVSVNGQRQIVNPQGFVTFELPADSYTAELSQYGAWIGEAEFTLENADSSEDVFVEVLGGEAIAETSSSDDAGGVIKGQLISTETGGPVSGARVSAAGTDLGVITNDDGSFSLELPRGNYTLTVAHPSYQRTELSVNSMPGVPVELDVEVGMSGNGVIEEVVAVGTYVADSATSQERDASAVLDSIGAEQMSQFGDSSAASALKRVAGVAVVGGQFAVVRGLQGRYISSTLNGGLMPSTDPLRRDVPLDLFPANVLGGINIQKSYTPELPGDTTGGIIMMTTKNLPDGPVNKIKGSLGINMRTTFSDVAYYDGSETDWMGTDDGTRDLPAAYAAISNNGENAIEVCTFDPEICTSPEDATTAFNSFDHNFAVKNVQAKPEKSIAYQIGTLRDIGPGDLGYYAALQYKDKWTARHDAEVDDLGVVGTYERTKRNIDATGYFVVGYEDENMVLNSKTTLLRNTENTIKVAQLVDVDEEQPQDEVILQWVERQFLAQHFLGEYYFDQKNSLDWRLNLGQTKRNEPDRRTYQYLAGNLSNSTVERRFSELVEDSLDIGFDYKYETNLSAETLLKLKIGAMASEKDRDVTLVRVGMDANPASGIDFSSGIEEIINVENVDDGFVRYQSRTAGTDSYTATDTVTAYYGSFGLDFYSLQLLAGARSETSEQTLTYPNSASDESSLSSTNLLPMFSLNYQAMEDLQFRFAASQTISRPGLTERSLSVQFDPDTDEAIIGNPDLVISEITNIDVRSEYYFSESESMSLAYFIKDITAPIERTIPDGSGSAAKGVTFRNEDSAAVSGVEFDIRKNFIETIYGSAFVAGNLALIDAEVTLSEESARFEGRDTRRLQGQSETLANVQLGFDGEEYGHSFTLLVNYAGDRIYKSARSIEPEFEEARTVVDLVYKWEPSERLELSAKAGNITDSPVKFSRNDEITEQYYEGTTASLSFSYSFE</sequence>
<dbReference type="Gene3D" id="2.170.130.10">
    <property type="entry name" value="TonB-dependent receptor, plug domain"/>
    <property type="match status" value="1"/>
</dbReference>
<comment type="caution">
    <text evidence="8">The sequence shown here is derived from an EMBL/GenBank/DDBJ whole genome shotgun (WGS) entry which is preliminary data.</text>
</comment>
<dbReference type="Pfam" id="PF13620">
    <property type="entry name" value="CarboxypepD_reg"/>
    <property type="match status" value="1"/>
</dbReference>
<dbReference type="Pfam" id="PF07715">
    <property type="entry name" value="Plug"/>
    <property type="match status" value="1"/>
</dbReference>
<evidence type="ECO:0000256" key="3">
    <source>
        <dbReference type="ARBA" id="ARBA00023237"/>
    </source>
</evidence>
<evidence type="ECO:0000259" key="7">
    <source>
        <dbReference type="Pfam" id="PF07715"/>
    </source>
</evidence>
<dbReference type="PANTHER" id="PTHR40980:SF5">
    <property type="entry name" value="TONB-DEPENDENT RECEPTOR"/>
    <property type="match status" value="1"/>
</dbReference>
<keyword evidence="4" id="KW-0798">TonB box</keyword>
<feature type="domain" description="TonB-dependent receptor-like beta-barrel" evidence="6">
    <location>
        <begin position="539"/>
        <end position="956"/>
    </location>
</feature>
<gene>
    <name evidence="8" type="ORF">NBRC116585_02830</name>
</gene>
<dbReference type="InterPro" id="IPR037066">
    <property type="entry name" value="Plug_dom_sf"/>
</dbReference>
<keyword evidence="3" id="KW-0998">Cell outer membrane</keyword>
<dbReference type="Gene3D" id="2.40.170.20">
    <property type="entry name" value="TonB-dependent receptor, beta-barrel domain"/>
    <property type="match status" value="1"/>
</dbReference>
<evidence type="ECO:0000256" key="1">
    <source>
        <dbReference type="ARBA" id="ARBA00004442"/>
    </source>
</evidence>
<organism evidence="8 9">
    <name type="scientific">Thalassolituus maritimus</name>
    <dbReference type="NCBI Taxonomy" id="484498"/>
    <lineage>
        <taxon>Bacteria</taxon>
        <taxon>Pseudomonadati</taxon>
        <taxon>Pseudomonadota</taxon>
        <taxon>Gammaproteobacteria</taxon>
        <taxon>Oceanospirillales</taxon>
        <taxon>Oceanospirillaceae</taxon>
        <taxon>Thalassolituus</taxon>
    </lineage>
</organism>
<dbReference type="SUPFAM" id="SSF49464">
    <property type="entry name" value="Carboxypeptidase regulatory domain-like"/>
    <property type="match status" value="1"/>
</dbReference>
<dbReference type="Pfam" id="PF00593">
    <property type="entry name" value="TonB_dep_Rec_b-barrel"/>
    <property type="match status" value="1"/>
</dbReference>
<protein>
    <submittedName>
        <fullName evidence="8">TonB-dependent receptor</fullName>
    </submittedName>
</protein>
<evidence type="ECO:0000313" key="8">
    <source>
        <dbReference type="EMBL" id="GAA6144166.1"/>
    </source>
</evidence>
<proteinExistence type="inferred from homology"/>
<evidence type="ECO:0000259" key="6">
    <source>
        <dbReference type="Pfam" id="PF00593"/>
    </source>
</evidence>
<comment type="similarity">
    <text evidence="4">Belongs to the TonB-dependent receptor family.</text>
</comment>
<feature type="signal peptide" evidence="5">
    <location>
        <begin position="1"/>
        <end position="23"/>
    </location>
</feature>
<evidence type="ECO:0000256" key="2">
    <source>
        <dbReference type="ARBA" id="ARBA00023136"/>
    </source>
</evidence>
<evidence type="ECO:0000256" key="4">
    <source>
        <dbReference type="RuleBase" id="RU003357"/>
    </source>
</evidence>
<keyword evidence="9" id="KW-1185">Reference proteome</keyword>
<evidence type="ECO:0000313" key="9">
    <source>
        <dbReference type="Proteomes" id="UP001481413"/>
    </source>
</evidence>
<evidence type="ECO:0000256" key="5">
    <source>
        <dbReference type="SAM" id="SignalP"/>
    </source>
</evidence>
<dbReference type="InterPro" id="IPR012910">
    <property type="entry name" value="Plug_dom"/>
</dbReference>
<dbReference type="PANTHER" id="PTHR40980">
    <property type="entry name" value="PLUG DOMAIN-CONTAINING PROTEIN"/>
    <property type="match status" value="1"/>
</dbReference>
<accession>A0ABP9ZVK9</accession>
<dbReference type="Gene3D" id="2.60.40.1120">
    <property type="entry name" value="Carboxypeptidase-like, regulatory domain"/>
    <property type="match status" value="1"/>
</dbReference>
<feature type="domain" description="TonB-dependent receptor plug" evidence="7">
    <location>
        <begin position="217"/>
        <end position="316"/>
    </location>
</feature>